<dbReference type="Gene3D" id="1.25.40.10">
    <property type="entry name" value="Tetratricopeptide repeat domain"/>
    <property type="match status" value="2"/>
</dbReference>
<protein>
    <submittedName>
        <fullName evidence="3">Tetratricopeptide repeat protein</fullName>
    </submittedName>
</protein>
<dbReference type="SUPFAM" id="SSF48452">
    <property type="entry name" value="TPR-like"/>
    <property type="match status" value="2"/>
</dbReference>
<evidence type="ECO:0000256" key="2">
    <source>
        <dbReference type="SAM" id="MobiDB-lite"/>
    </source>
</evidence>
<feature type="repeat" description="TPR" evidence="1">
    <location>
        <begin position="41"/>
        <end position="74"/>
    </location>
</feature>
<evidence type="ECO:0000313" key="3">
    <source>
        <dbReference type="EMBL" id="HED11909.1"/>
    </source>
</evidence>
<sequence>MNEFIEITEKARKAYDEGNFSAASKLYLQALSQSPSNKDTAHIWAELTWTFYRMGNYRQTVEAAESTLEFDPTYGAREDLYRIMGYSHMMLHDLDEAEKYLVRSLEIDNASEKQKLIHYELAKLHFRKQDYAATLEALARVEEILKDKNPDYWLSALFIKGFSYYYTKKLDEAREVFRHLVDIARDDVVKANGHYGLAYIAFDKKDYLAVINLCEQITREHPAFHDKEALGFLMAASFYHLGRHDVFEQYYHQMVKNFPESPYREQLDKLKATIEKGTKKESDTEADGQAD</sequence>
<dbReference type="PROSITE" id="PS50005">
    <property type="entry name" value="TPR"/>
    <property type="match status" value="1"/>
</dbReference>
<dbReference type="Pfam" id="PF13181">
    <property type="entry name" value="TPR_8"/>
    <property type="match status" value="1"/>
</dbReference>
<dbReference type="InterPro" id="IPR011990">
    <property type="entry name" value="TPR-like_helical_dom_sf"/>
</dbReference>
<keyword evidence="1" id="KW-0802">TPR repeat</keyword>
<dbReference type="EMBL" id="DRLD01000414">
    <property type="protein sequence ID" value="HED11909.1"/>
    <property type="molecule type" value="Genomic_DNA"/>
</dbReference>
<dbReference type="SMART" id="SM00028">
    <property type="entry name" value="TPR"/>
    <property type="match status" value="6"/>
</dbReference>
<dbReference type="AlphaFoldDB" id="A0A7V1M279"/>
<comment type="caution">
    <text evidence="3">The sequence shown here is derived from an EMBL/GenBank/DDBJ whole genome shotgun (WGS) entry which is preliminary data.</text>
</comment>
<organism evidence="3">
    <name type="scientific">Caldithrix abyssi</name>
    <dbReference type="NCBI Taxonomy" id="187145"/>
    <lineage>
        <taxon>Bacteria</taxon>
        <taxon>Pseudomonadati</taxon>
        <taxon>Calditrichota</taxon>
        <taxon>Calditrichia</taxon>
        <taxon>Calditrichales</taxon>
        <taxon>Calditrichaceae</taxon>
        <taxon>Caldithrix</taxon>
    </lineage>
</organism>
<gene>
    <name evidence="3" type="ORF">ENJ10_14560</name>
</gene>
<reference evidence="3" key="1">
    <citation type="journal article" date="2020" name="mSystems">
        <title>Genome- and Community-Level Interaction Insights into Carbon Utilization and Element Cycling Functions of Hydrothermarchaeota in Hydrothermal Sediment.</title>
        <authorList>
            <person name="Zhou Z."/>
            <person name="Liu Y."/>
            <person name="Xu W."/>
            <person name="Pan J."/>
            <person name="Luo Z.H."/>
            <person name="Li M."/>
        </authorList>
    </citation>
    <scope>NUCLEOTIDE SEQUENCE [LARGE SCALE GENOMIC DNA]</scope>
    <source>
        <strain evidence="3">HyVt-456</strain>
    </source>
</reference>
<evidence type="ECO:0000256" key="1">
    <source>
        <dbReference type="PROSITE-ProRule" id="PRU00339"/>
    </source>
</evidence>
<name>A0A7V1M279_CALAY</name>
<feature type="compositionally biased region" description="Basic and acidic residues" evidence="2">
    <location>
        <begin position="272"/>
        <end position="283"/>
    </location>
</feature>
<dbReference type="Proteomes" id="UP000886005">
    <property type="component" value="Unassembled WGS sequence"/>
</dbReference>
<feature type="region of interest" description="Disordered" evidence="2">
    <location>
        <begin position="272"/>
        <end position="291"/>
    </location>
</feature>
<dbReference type="InterPro" id="IPR019734">
    <property type="entry name" value="TPR_rpt"/>
</dbReference>
<accession>A0A7V1M279</accession>
<proteinExistence type="predicted"/>